<feature type="non-terminal residue" evidence="2">
    <location>
        <position position="1"/>
    </location>
</feature>
<protein>
    <submittedName>
        <fullName evidence="2">Uncharacterized protein</fullName>
    </submittedName>
</protein>
<evidence type="ECO:0000313" key="2">
    <source>
        <dbReference type="EMBL" id="CAA9228449.1"/>
    </source>
</evidence>
<proteinExistence type="predicted"/>
<feature type="compositionally biased region" description="Low complexity" evidence="1">
    <location>
        <begin position="14"/>
        <end position="28"/>
    </location>
</feature>
<evidence type="ECO:0000256" key="1">
    <source>
        <dbReference type="SAM" id="MobiDB-lite"/>
    </source>
</evidence>
<accession>A0A6J4HLU7</accession>
<organism evidence="2">
    <name type="scientific">uncultured Mycobacteriales bacterium</name>
    <dbReference type="NCBI Taxonomy" id="581187"/>
    <lineage>
        <taxon>Bacteria</taxon>
        <taxon>Bacillati</taxon>
        <taxon>Actinomycetota</taxon>
        <taxon>Actinomycetes</taxon>
        <taxon>Mycobacteriales</taxon>
        <taxon>environmental samples</taxon>
    </lineage>
</organism>
<sequence>DPRPARRGPGRQGGQPHRAGGHPGAARRTGVPDPLDEQAPPHDAHDLRREGGDPGRAASVV</sequence>
<name>A0A6J4HLU7_9ACTN</name>
<feature type="compositionally biased region" description="Basic and acidic residues" evidence="1">
    <location>
        <begin position="39"/>
        <end position="53"/>
    </location>
</feature>
<feature type="non-terminal residue" evidence="2">
    <location>
        <position position="61"/>
    </location>
</feature>
<dbReference type="EMBL" id="CADCTP010000085">
    <property type="protein sequence ID" value="CAA9228449.1"/>
    <property type="molecule type" value="Genomic_DNA"/>
</dbReference>
<feature type="region of interest" description="Disordered" evidence="1">
    <location>
        <begin position="1"/>
        <end position="61"/>
    </location>
</feature>
<reference evidence="2" key="1">
    <citation type="submission" date="2020-02" db="EMBL/GenBank/DDBJ databases">
        <authorList>
            <person name="Meier V. D."/>
        </authorList>
    </citation>
    <scope>NUCLEOTIDE SEQUENCE</scope>
    <source>
        <strain evidence="2">AVDCRST_MAG41</strain>
    </source>
</reference>
<dbReference type="AlphaFoldDB" id="A0A6J4HLU7"/>
<gene>
    <name evidence="2" type="ORF">AVDCRST_MAG41-797</name>
</gene>